<dbReference type="AlphaFoldDB" id="A0A0F9E5Y0"/>
<name>A0A0F9E5Y0_9ZZZZ</name>
<accession>A0A0F9E5Y0</accession>
<gene>
    <name evidence="1" type="ORF">LCGC14_2115390</name>
</gene>
<sequence length="123" mass="14668">MILENTVTFILHLQTCVQDFEIIPYELENIIRPKEIKRSAWIPSTLGECVWLWYEFNNIEEKENYLKKLHIIFNEKFIDIISHKSVDQKFIDNFTKDDDPRYVSYSALQGIRSPRDNLESGNI</sequence>
<evidence type="ECO:0000313" key="1">
    <source>
        <dbReference type="EMBL" id="KKL69394.1"/>
    </source>
</evidence>
<protein>
    <submittedName>
        <fullName evidence="1">Uncharacterized protein</fullName>
    </submittedName>
</protein>
<reference evidence="1" key="1">
    <citation type="journal article" date="2015" name="Nature">
        <title>Complex archaea that bridge the gap between prokaryotes and eukaryotes.</title>
        <authorList>
            <person name="Spang A."/>
            <person name="Saw J.H."/>
            <person name="Jorgensen S.L."/>
            <person name="Zaremba-Niedzwiedzka K."/>
            <person name="Martijn J."/>
            <person name="Lind A.E."/>
            <person name="van Eijk R."/>
            <person name="Schleper C."/>
            <person name="Guy L."/>
            <person name="Ettema T.J."/>
        </authorList>
    </citation>
    <scope>NUCLEOTIDE SEQUENCE</scope>
</reference>
<comment type="caution">
    <text evidence="1">The sequence shown here is derived from an EMBL/GenBank/DDBJ whole genome shotgun (WGS) entry which is preliminary data.</text>
</comment>
<organism evidence="1">
    <name type="scientific">marine sediment metagenome</name>
    <dbReference type="NCBI Taxonomy" id="412755"/>
    <lineage>
        <taxon>unclassified sequences</taxon>
        <taxon>metagenomes</taxon>
        <taxon>ecological metagenomes</taxon>
    </lineage>
</organism>
<proteinExistence type="predicted"/>
<dbReference type="EMBL" id="LAZR01026221">
    <property type="protein sequence ID" value="KKL69394.1"/>
    <property type="molecule type" value="Genomic_DNA"/>
</dbReference>